<feature type="region of interest" description="Disordered" evidence="2">
    <location>
        <begin position="135"/>
        <end position="155"/>
    </location>
</feature>
<organism evidence="4 5">
    <name type="scientific">Folsomia candida</name>
    <name type="common">Springtail</name>
    <dbReference type="NCBI Taxonomy" id="158441"/>
    <lineage>
        <taxon>Eukaryota</taxon>
        <taxon>Metazoa</taxon>
        <taxon>Ecdysozoa</taxon>
        <taxon>Arthropoda</taxon>
        <taxon>Hexapoda</taxon>
        <taxon>Collembola</taxon>
        <taxon>Entomobryomorpha</taxon>
        <taxon>Isotomoidea</taxon>
        <taxon>Isotomidae</taxon>
        <taxon>Proisotominae</taxon>
        <taxon>Folsomia</taxon>
    </lineage>
</organism>
<name>A0A226DJL7_FOLCA</name>
<dbReference type="EMBL" id="LNIX01000019">
    <property type="protein sequence ID" value="OXA44781.1"/>
    <property type="molecule type" value="Genomic_DNA"/>
</dbReference>
<evidence type="ECO:0000256" key="2">
    <source>
        <dbReference type="SAM" id="MobiDB-lite"/>
    </source>
</evidence>
<feature type="coiled-coil region" evidence="1">
    <location>
        <begin position="29"/>
        <end position="72"/>
    </location>
</feature>
<gene>
    <name evidence="4" type="ORF">Fcan01_20916</name>
</gene>
<keyword evidence="5" id="KW-1185">Reference proteome</keyword>
<feature type="compositionally biased region" description="Basic and acidic residues" evidence="2">
    <location>
        <begin position="80"/>
        <end position="92"/>
    </location>
</feature>
<feature type="region of interest" description="Disordered" evidence="2">
    <location>
        <begin position="80"/>
        <end position="102"/>
    </location>
</feature>
<dbReference type="Proteomes" id="UP000198287">
    <property type="component" value="Unassembled WGS sequence"/>
</dbReference>
<feature type="signal peptide" evidence="3">
    <location>
        <begin position="1"/>
        <end position="15"/>
    </location>
</feature>
<feature type="chain" id="PRO_5012013873" evidence="3">
    <location>
        <begin position="16"/>
        <end position="795"/>
    </location>
</feature>
<comment type="caution">
    <text evidence="4">The sequence shown here is derived from an EMBL/GenBank/DDBJ whole genome shotgun (WGS) entry which is preliminary data.</text>
</comment>
<sequence length="795" mass="90440">MTILKIVTTFRQVVALSCLCNEPQGISESRKESQENEVLEDRVKLTEERIEVEIYKETLEEVSHENDENKKARIIDKIDEEDVHHENSDRHQNTFTPGTFTDPSQMELLHAKLNIMMKEMEKIKICQTEMKNKLDQAPSTSKHKQITQPPSRNVFDPDKIMIAKHSKCVEELTTNLPNYVEIPGGIKCKPCAAEVATVDENNAKLVGVFKYENINTDSSTQSRKFRDLKVAKDALNGVDVGDIRHSREFASGISETFYETLKEELNKQANEILLGTGRPSPISLMSDKYSPNRRTLDIVGANLYLNGRIQSVYLEGSVVKDHTAEGISNQYFAAAENNFKSRENGGSNWKDRYVGTSADGAILNLGYFKYLDKQINPEKGAENFYAHGWDAEQNWQIKTQRTKTNTQGRNNELSKISNAKFILESSGLRDIYTEVSKLSKRLQEPDIYPWVVDRAVELFGENIHKSFIEGHQPGEMEKVNGDDKTLLSNASNALREIQVSRTFQGKPVLNSDRRNIRKTTRSSDVQEIPATTKGAINISQKALGKFAKDLQTCFERRFDKNRREINVEAAKLFSIKQVLDRPVGAVPPELEEHVKKAKLANYIEPHHELSDLKNQYYKFSKKVHEEMQDFENADFAKQRKTERAFYENTLTGTSGLTKHPEINHLAAAATLRLANESQVEAMERKDLLKGWTISKVVDRLEEKDGRVSFDREQVIPFPVEDDEEEDDDFNAGEEFYSGPLNETGGICVNAASGEDLLRSQMSFDDAQISSSEEFEEFSDIESSDDEKEHEDYEDI</sequence>
<evidence type="ECO:0000313" key="5">
    <source>
        <dbReference type="Proteomes" id="UP000198287"/>
    </source>
</evidence>
<feature type="compositionally biased region" description="Acidic residues" evidence="2">
    <location>
        <begin position="772"/>
        <end position="795"/>
    </location>
</feature>
<feature type="region of interest" description="Disordered" evidence="2">
    <location>
        <begin position="761"/>
        <end position="795"/>
    </location>
</feature>
<evidence type="ECO:0000256" key="1">
    <source>
        <dbReference type="SAM" id="Coils"/>
    </source>
</evidence>
<evidence type="ECO:0000313" key="4">
    <source>
        <dbReference type="EMBL" id="OXA44781.1"/>
    </source>
</evidence>
<dbReference type="OrthoDB" id="6625098at2759"/>
<protein>
    <submittedName>
        <fullName evidence="4">Uncharacterized protein</fullName>
    </submittedName>
</protein>
<keyword evidence="1" id="KW-0175">Coiled coil</keyword>
<keyword evidence="3" id="KW-0732">Signal</keyword>
<feature type="compositionally biased region" description="Polar residues" evidence="2">
    <location>
        <begin position="93"/>
        <end position="102"/>
    </location>
</feature>
<reference evidence="4 5" key="1">
    <citation type="submission" date="2015-12" db="EMBL/GenBank/DDBJ databases">
        <title>The genome of Folsomia candida.</title>
        <authorList>
            <person name="Faddeeva A."/>
            <person name="Derks M.F."/>
            <person name="Anvar Y."/>
            <person name="Smit S."/>
            <person name="Van Straalen N."/>
            <person name="Roelofs D."/>
        </authorList>
    </citation>
    <scope>NUCLEOTIDE SEQUENCE [LARGE SCALE GENOMIC DNA]</scope>
    <source>
        <strain evidence="4 5">VU population</strain>
        <tissue evidence="4">Whole body</tissue>
    </source>
</reference>
<accession>A0A226DJL7</accession>
<evidence type="ECO:0000256" key="3">
    <source>
        <dbReference type="SAM" id="SignalP"/>
    </source>
</evidence>
<dbReference type="AlphaFoldDB" id="A0A226DJL7"/>
<proteinExistence type="predicted"/>